<dbReference type="Gene3D" id="3.40.640.10">
    <property type="entry name" value="Type I PLP-dependent aspartate aminotransferase-like (Major domain)"/>
    <property type="match status" value="1"/>
</dbReference>
<organism evidence="7 8">
    <name type="scientific">Jannaschia rubra</name>
    <dbReference type="NCBI Taxonomy" id="282197"/>
    <lineage>
        <taxon>Bacteria</taxon>
        <taxon>Pseudomonadati</taxon>
        <taxon>Pseudomonadota</taxon>
        <taxon>Alphaproteobacteria</taxon>
        <taxon>Rhodobacterales</taxon>
        <taxon>Roseobacteraceae</taxon>
        <taxon>Jannaschia</taxon>
    </lineage>
</organism>
<dbReference type="CDD" id="cd00609">
    <property type="entry name" value="AAT_like"/>
    <property type="match status" value="1"/>
</dbReference>
<dbReference type="InterPro" id="IPR036390">
    <property type="entry name" value="WH_DNA-bd_sf"/>
</dbReference>
<dbReference type="Gene3D" id="1.10.10.10">
    <property type="entry name" value="Winged helix-like DNA-binding domain superfamily/Winged helix DNA-binding domain"/>
    <property type="match status" value="1"/>
</dbReference>
<dbReference type="Proteomes" id="UP000048908">
    <property type="component" value="Unassembled WGS sequence"/>
</dbReference>
<accession>A0A0M6XT41</accession>
<keyword evidence="5" id="KW-0804">Transcription</keyword>
<dbReference type="InterPro" id="IPR004839">
    <property type="entry name" value="Aminotransferase_I/II_large"/>
</dbReference>
<sequence length="462" mass="49730">MGTITDRNVIEVDFGSDPRPKYLVLESAVRTAVTRGDLPPGTRLPPVRDLAWKVGVTPGTVARVYRALTDAGLLEATVGRGTFVANGRKPVGGLAEVEVQGTVNMRVSQVMDVGQADRIADAMAAMGPSPDGYGSYPVRDSDLDLRRALSGWLTETDCQPIAADDMVLTLGAQHATVVLFHALLHGPRPVVLTEDLCYPGFRHAAALVRADLRGVPFDEEGLLPDALERIAAQTGAQILATSAEAHNPTTNRTSPARRAEIVSICERYNLEIIDDDCFACVPTAPTYRDLAPNRTWVTTSLSKTISPALRMGMIGPARGRADLAVTAMQQQVYGLPRPQIDLVRTLIETGVAASIREDVMRLQAARVIAARRALAGYDLIAREDVPFAWLRLPRGWRASSFLRAAEAEGVMLKAADEFALVDGQAPNAVRLALNGTLSDDRFEGALATLTRLLASPPQEIDT</sequence>
<dbReference type="SUPFAM" id="SSF53383">
    <property type="entry name" value="PLP-dependent transferases"/>
    <property type="match status" value="1"/>
</dbReference>
<evidence type="ECO:0000256" key="3">
    <source>
        <dbReference type="ARBA" id="ARBA00023015"/>
    </source>
</evidence>
<reference evidence="7 8" key="1">
    <citation type="submission" date="2015-07" db="EMBL/GenBank/DDBJ databases">
        <authorList>
            <person name="Noorani M."/>
        </authorList>
    </citation>
    <scope>NUCLEOTIDE SEQUENCE [LARGE SCALE GENOMIC DNA]</scope>
    <source>
        <strain evidence="7 8">CECT 5088</strain>
    </source>
</reference>
<dbReference type="SMART" id="SM00345">
    <property type="entry name" value="HTH_GNTR"/>
    <property type="match status" value="1"/>
</dbReference>
<dbReference type="PROSITE" id="PS50949">
    <property type="entry name" value="HTH_GNTR"/>
    <property type="match status" value="1"/>
</dbReference>
<name>A0A0M6XT41_9RHOB</name>
<dbReference type="OrthoDB" id="9804020at2"/>
<proteinExistence type="inferred from homology"/>
<dbReference type="GO" id="GO:0030170">
    <property type="term" value="F:pyridoxal phosphate binding"/>
    <property type="evidence" value="ECO:0007669"/>
    <property type="project" value="InterPro"/>
</dbReference>
<dbReference type="PANTHER" id="PTHR46577:SF1">
    <property type="entry name" value="HTH-TYPE TRANSCRIPTIONAL REGULATORY PROTEIN GABR"/>
    <property type="match status" value="1"/>
</dbReference>
<dbReference type="STRING" id="282197.SAMN04488517_10324"/>
<dbReference type="GO" id="GO:0003700">
    <property type="term" value="F:DNA-binding transcription factor activity"/>
    <property type="evidence" value="ECO:0007669"/>
    <property type="project" value="InterPro"/>
</dbReference>
<dbReference type="InterPro" id="IPR051446">
    <property type="entry name" value="HTH_trans_reg/aminotransferase"/>
</dbReference>
<dbReference type="SUPFAM" id="SSF46785">
    <property type="entry name" value="Winged helix' DNA-binding domain"/>
    <property type="match status" value="1"/>
</dbReference>
<dbReference type="Pfam" id="PF00155">
    <property type="entry name" value="Aminotran_1_2"/>
    <property type="match status" value="1"/>
</dbReference>
<evidence type="ECO:0000259" key="6">
    <source>
        <dbReference type="PROSITE" id="PS50949"/>
    </source>
</evidence>
<dbReference type="InterPro" id="IPR015424">
    <property type="entry name" value="PyrdxlP-dep_Trfase"/>
</dbReference>
<keyword evidence="3" id="KW-0805">Transcription regulation</keyword>
<evidence type="ECO:0000313" key="8">
    <source>
        <dbReference type="Proteomes" id="UP000048908"/>
    </source>
</evidence>
<evidence type="ECO:0000256" key="5">
    <source>
        <dbReference type="ARBA" id="ARBA00023163"/>
    </source>
</evidence>
<feature type="domain" description="HTH gntR-type" evidence="6">
    <location>
        <begin position="19"/>
        <end position="87"/>
    </location>
</feature>
<dbReference type="InterPro" id="IPR015421">
    <property type="entry name" value="PyrdxlP-dep_Trfase_major"/>
</dbReference>
<dbReference type="CDD" id="cd07377">
    <property type="entry name" value="WHTH_GntR"/>
    <property type="match status" value="1"/>
</dbReference>
<gene>
    <name evidence="7" type="primary">yjiR</name>
    <name evidence="7" type="ORF">JAN5088_03113</name>
</gene>
<comment type="similarity">
    <text evidence="1">In the C-terminal section; belongs to the class-I pyridoxal-phosphate-dependent aminotransferase family.</text>
</comment>
<keyword evidence="8" id="KW-1185">Reference proteome</keyword>
<dbReference type="PANTHER" id="PTHR46577">
    <property type="entry name" value="HTH-TYPE TRANSCRIPTIONAL REGULATORY PROTEIN GABR"/>
    <property type="match status" value="1"/>
</dbReference>
<evidence type="ECO:0000256" key="1">
    <source>
        <dbReference type="ARBA" id="ARBA00005384"/>
    </source>
</evidence>
<dbReference type="Pfam" id="PF00392">
    <property type="entry name" value="GntR"/>
    <property type="match status" value="1"/>
</dbReference>
<dbReference type="Gene3D" id="3.90.1150.10">
    <property type="entry name" value="Aspartate Aminotransferase, domain 1"/>
    <property type="match status" value="1"/>
</dbReference>
<keyword evidence="4" id="KW-0238">DNA-binding</keyword>
<dbReference type="EMBL" id="CXPG01000021">
    <property type="protein sequence ID" value="CTQ34319.1"/>
    <property type="molecule type" value="Genomic_DNA"/>
</dbReference>
<keyword evidence="2" id="KW-0663">Pyridoxal phosphate</keyword>
<dbReference type="RefSeq" id="WP_055683690.1">
    <property type="nucleotide sequence ID" value="NZ_CXPG01000021.1"/>
</dbReference>
<dbReference type="InterPro" id="IPR000524">
    <property type="entry name" value="Tscrpt_reg_HTH_GntR"/>
</dbReference>
<dbReference type="AlphaFoldDB" id="A0A0M6XT41"/>
<dbReference type="InterPro" id="IPR015422">
    <property type="entry name" value="PyrdxlP-dep_Trfase_small"/>
</dbReference>
<dbReference type="GO" id="GO:0003677">
    <property type="term" value="F:DNA binding"/>
    <property type="evidence" value="ECO:0007669"/>
    <property type="project" value="UniProtKB-KW"/>
</dbReference>
<evidence type="ECO:0000256" key="2">
    <source>
        <dbReference type="ARBA" id="ARBA00022898"/>
    </source>
</evidence>
<protein>
    <submittedName>
        <fullName evidence="7">Putative HTH-type transcriptional regulator YjiR</fullName>
    </submittedName>
</protein>
<dbReference type="InterPro" id="IPR036388">
    <property type="entry name" value="WH-like_DNA-bd_sf"/>
</dbReference>
<evidence type="ECO:0000313" key="7">
    <source>
        <dbReference type="EMBL" id="CTQ34319.1"/>
    </source>
</evidence>
<evidence type="ECO:0000256" key="4">
    <source>
        <dbReference type="ARBA" id="ARBA00023125"/>
    </source>
</evidence>